<reference evidence="1 2" key="1">
    <citation type="submission" date="2023-01" db="EMBL/GenBank/DDBJ databases">
        <authorList>
            <person name="Whitehead M."/>
        </authorList>
    </citation>
    <scope>NUCLEOTIDE SEQUENCE [LARGE SCALE GENOMIC DNA]</scope>
</reference>
<dbReference type="EMBL" id="CARXXK010000001">
    <property type="protein sequence ID" value="CAI6347941.1"/>
    <property type="molecule type" value="Genomic_DNA"/>
</dbReference>
<dbReference type="AlphaFoldDB" id="A0AAV0W134"/>
<evidence type="ECO:0000313" key="2">
    <source>
        <dbReference type="Proteomes" id="UP001160148"/>
    </source>
</evidence>
<sequence>MGGSFKTSFAKDVSMDNRCERWTWRKIWKMIYGPPPTHGRQLTWAELTADTEHHGFKGITLTETYFDSESGDALNPRGPTTVSQA</sequence>
<accession>A0AAV0W134</accession>
<evidence type="ECO:0000313" key="1">
    <source>
        <dbReference type="EMBL" id="CAI6347941.1"/>
    </source>
</evidence>
<protein>
    <submittedName>
        <fullName evidence="1">Uncharacterized protein</fullName>
    </submittedName>
</protein>
<proteinExistence type="predicted"/>
<dbReference type="Proteomes" id="UP001160148">
    <property type="component" value="Unassembled WGS sequence"/>
</dbReference>
<gene>
    <name evidence="1" type="ORF">MEUPH1_LOCUS4667</name>
</gene>
<keyword evidence="2" id="KW-1185">Reference proteome</keyword>
<name>A0AAV0W134_9HEMI</name>
<comment type="caution">
    <text evidence="1">The sequence shown here is derived from an EMBL/GenBank/DDBJ whole genome shotgun (WGS) entry which is preliminary data.</text>
</comment>
<organism evidence="1 2">
    <name type="scientific">Macrosiphum euphorbiae</name>
    <name type="common">potato aphid</name>
    <dbReference type="NCBI Taxonomy" id="13131"/>
    <lineage>
        <taxon>Eukaryota</taxon>
        <taxon>Metazoa</taxon>
        <taxon>Ecdysozoa</taxon>
        <taxon>Arthropoda</taxon>
        <taxon>Hexapoda</taxon>
        <taxon>Insecta</taxon>
        <taxon>Pterygota</taxon>
        <taxon>Neoptera</taxon>
        <taxon>Paraneoptera</taxon>
        <taxon>Hemiptera</taxon>
        <taxon>Sternorrhyncha</taxon>
        <taxon>Aphidomorpha</taxon>
        <taxon>Aphidoidea</taxon>
        <taxon>Aphididae</taxon>
        <taxon>Macrosiphini</taxon>
        <taxon>Macrosiphum</taxon>
    </lineage>
</organism>